<evidence type="ECO:0000313" key="1">
    <source>
        <dbReference type="EMBL" id="ANE50631.1"/>
    </source>
</evidence>
<accession>A0A172TU41</accession>
<keyword evidence="2" id="KW-1185">Reference proteome</keyword>
<dbReference type="AlphaFoldDB" id="A0A172TU41"/>
<proteinExistence type="predicted"/>
<name>A0A172TU41_9BACT</name>
<gene>
    <name evidence="1" type="ORF">SY85_09080</name>
</gene>
<dbReference type="RefSeq" id="WP_066403783.1">
    <property type="nucleotide sequence ID" value="NZ_CP011390.1"/>
</dbReference>
<dbReference type="KEGG" id="fla:SY85_09080"/>
<evidence type="ECO:0000313" key="2">
    <source>
        <dbReference type="Proteomes" id="UP000077177"/>
    </source>
</evidence>
<reference evidence="2" key="1">
    <citation type="submission" date="2015-01" db="EMBL/GenBank/DDBJ databases">
        <title>Flavisolibacter sp./LCS9/ whole genome sequencing.</title>
        <authorList>
            <person name="Kim M.K."/>
            <person name="Srinivasan S."/>
            <person name="Lee J.-J."/>
        </authorList>
    </citation>
    <scope>NUCLEOTIDE SEQUENCE [LARGE SCALE GENOMIC DNA]</scope>
    <source>
        <strain evidence="2">LCS9</strain>
    </source>
</reference>
<reference evidence="1 2" key="2">
    <citation type="journal article" date="2016" name="Int. J. Syst. Evol. Microbiol.">
        <title>Flavisolibacter tropicus sp. nov., isolated from tropical soil.</title>
        <authorList>
            <person name="Lee J.J."/>
            <person name="Kang M.S."/>
            <person name="Kim G.S."/>
            <person name="Lee C.S."/>
            <person name="Lim S."/>
            <person name="Lee J."/>
            <person name="Roh S.H."/>
            <person name="Kang H."/>
            <person name="Ha J.M."/>
            <person name="Bae S."/>
            <person name="Jung H.Y."/>
            <person name="Kim M.K."/>
        </authorList>
    </citation>
    <scope>NUCLEOTIDE SEQUENCE [LARGE SCALE GENOMIC DNA]</scope>
    <source>
        <strain evidence="1 2">LCS9</strain>
    </source>
</reference>
<sequence>MSEQKTLLGGYFTICTQEHYDRCFFKVKRTTFQYEGQVIDRYYCIGKDVRSFEKEKFLGVKRQHHKLFTNAEVYIKGCEAIGVLTDTRPTLFFAAVNVAENEFHAMLVGPSLHKVLEYQLRQERLIYGKSQLIDLFDFPRFEKELNVSASDFDIFLDKQFSDYFISITMCNGYDLDKNLCLYFSICQRIDEHQIYVLSIQRLTNFNSPHGLSFAHSMYSFIRHYYKMYITSIDREAILPVLFDIYDINDKPSTIEADDALKRRATSFKERVEAFLKNKAEYNYSLITEFVLRQRSVDSRVVSKDHWTNIQESYRLNNYYLQVTNRLRKVLKDKKKKNNYERNAIDSYKKIKHLLVDKIAEE</sequence>
<organism evidence="1 2">
    <name type="scientific">Flavisolibacter tropicus</name>
    <dbReference type="NCBI Taxonomy" id="1492898"/>
    <lineage>
        <taxon>Bacteria</taxon>
        <taxon>Pseudomonadati</taxon>
        <taxon>Bacteroidota</taxon>
        <taxon>Chitinophagia</taxon>
        <taxon>Chitinophagales</taxon>
        <taxon>Chitinophagaceae</taxon>
        <taxon>Flavisolibacter</taxon>
    </lineage>
</organism>
<dbReference type="Proteomes" id="UP000077177">
    <property type="component" value="Chromosome"/>
</dbReference>
<dbReference type="EMBL" id="CP011390">
    <property type="protein sequence ID" value="ANE50631.1"/>
    <property type="molecule type" value="Genomic_DNA"/>
</dbReference>
<protein>
    <submittedName>
        <fullName evidence="1">Uncharacterized protein</fullName>
    </submittedName>
</protein>